<feature type="domain" description="M23ase beta-sheet core" evidence="1">
    <location>
        <begin position="17"/>
        <end position="112"/>
    </location>
</feature>
<keyword evidence="3" id="KW-1185">Reference proteome</keyword>
<accession>A0A7G7MT12</accession>
<dbReference type="InterPro" id="IPR016047">
    <property type="entry name" value="M23ase_b-sheet_dom"/>
</dbReference>
<evidence type="ECO:0000313" key="2">
    <source>
        <dbReference type="EMBL" id="QNG55923.1"/>
    </source>
</evidence>
<dbReference type="PANTHER" id="PTHR21666">
    <property type="entry name" value="PEPTIDASE-RELATED"/>
    <property type="match status" value="1"/>
</dbReference>
<sequence>MMTGRITSGYGPRWDAQHKGLDIAAPVGSPIRVPLDGVVVDSGPASGFGLWVRVRHDDGTVTLYGHIDRTLVQVGQRVSAGDVIAEVGNRGRSTGPHLHFEVIAPGGGNVNPTPWLDERNIAVT</sequence>
<gene>
    <name evidence="2" type="ORF">H6H00_28900</name>
</gene>
<dbReference type="CDD" id="cd12797">
    <property type="entry name" value="M23_peptidase"/>
    <property type="match status" value="1"/>
</dbReference>
<organism evidence="2 3">
    <name type="scientific">Pseudonocardia petroleophila</name>
    <dbReference type="NCBI Taxonomy" id="37331"/>
    <lineage>
        <taxon>Bacteria</taxon>
        <taxon>Bacillati</taxon>
        <taxon>Actinomycetota</taxon>
        <taxon>Actinomycetes</taxon>
        <taxon>Pseudonocardiales</taxon>
        <taxon>Pseudonocardiaceae</taxon>
        <taxon>Pseudonocardia</taxon>
    </lineage>
</organism>
<dbReference type="InterPro" id="IPR050570">
    <property type="entry name" value="Cell_wall_metabolism_enzyme"/>
</dbReference>
<dbReference type="KEGG" id="ppel:H6H00_28900"/>
<evidence type="ECO:0000259" key="1">
    <source>
        <dbReference type="Pfam" id="PF01551"/>
    </source>
</evidence>
<dbReference type="Proteomes" id="UP000515728">
    <property type="component" value="Chromosome"/>
</dbReference>
<dbReference type="InterPro" id="IPR011055">
    <property type="entry name" value="Dup_hybrid_motif"/>
</dbReference>
<dbReference type="AlphaFoldDB" id="A0A7G7MT12"/>
<dbReference type="Pfam" id="PF01551">
    <property type="entry name" value="Peptidase_M23"/>
    <property type="match status" value="1"/>
</dbReference>
<evidence type="ECO:0000313" key="3">
    <source>
        <dbReference type="Proteomes" id="UP000515728"/>
    </source>
</evidence>
<reference evidence="2 3" key="1">
    <citation type="submission" date="2020-08" db="EMBL/GenBank/DDBJ databases">
        <authorList>
            <person name="Mo P."/>
        </authorList>
    </citation>
    <scope>NUCLEOTIDE SEQUENCE [LARGE SCALE GENOMIC DNA]</scope>
    <source>
        <strain evidence="2 3">CGMCC 4.1532</strain>
    </source>
</reference>
<protein>
    <submittedName>
        <fullName evidence="2">M23 family metallopeptidase</fullName>
    </submittedName>
</protein>
<dbReference type="GO" id="GO:0004222">
    <property type="term" value="F:metalloendopeptidase activity"/>
    <property type="evidence" value="ECO:0007669"/>
    <property type="project" value="TreeGrafter"/>
</dbReference>
<dbReference type="Gene3D" id="2.70.70.10">
    <property type="entry name" value="Glucose Permease (Domain IIA)"/>
    <property type="match status" value="1"/>
</dbReference>
<name>A0A7G7MT12_9PSEU</name>
<dbReference type="EMBL" id="CP060131">
    <property type="protein sequence ID" value="QNG55923.1"/>
    <property type="molecule type" value="Genomic_DNA"/>
</dbReference>
<dbReference type="SUPFAM" id="SSF51261">
    <property type="entry name" value="Duplicated hybrid motif"/>
    <property type="match status" value="1"/>
</dbReference>
<dbReference type="PANTHER" id="PTHR21666:SF270">
    <property type="entry name" value="MUREIN HYDROLASE ACTIVATOR ENVC"/>
    <property type="match status" value="1"/>
</dbReference>
<proteinExistence type="predicted"/>